<dbReference type="Pfam" id="PF14479">
    <property type="entry name" value="HeLo"/>
    <property type="match status" value="2"/>
</dbReference>
<proteinExistence type="predicted"/>
<reference evidence="3 4" key="1">
    <citation type="submission" date="2019-10" db="EMBL/GenBank/DDBJ databases">
        <authorList>
            <person name="Palmer J.M."/>
        </authorList>
    </citation>
    <scope>NUCLEOTIDE SEQUENCE [LARGE SCALE GENOMIC DNA]</scope>
    <source>
        <strain evidence="3 4">TWF718</strain>
    </source>
</reference>
<dbReference type="Gene3D" id="1.25.40.10">
    <property type="entry name" value="Tetratricopeptide repeat domain"/>
    <property type="match status" value="1"/>
</dbReference>
<dbReference type="Proteomes" id="UP001313282">
    <property type="component" value="Unassembled WGS sequence"/>
</dbReference>
<dbReference type="EMBL" id="JAVHNR010000007">
    <property type="protein sequence ID" value="KAK6337134.1"/>
    <property type="molecule type" value="Genomic_DNA"/>
</dbReference>
<dbReference type="SUPFAM" id="SSF48452">
    <property type="entry name" value="TPR-like"/>
    <property type="match status" value="1"/>
</dbReference>
<evidence type="ECO:0000259" key="2">
    <source>
        <dbReference type="Pfam" id="PF25000"/>
    </source>
</evidence>
<feature type="domain" description="Prion-inhibition and propagation HeLo" evidence="1">
    <location>
        <begin position="8"/>
        <end position="130"/>
    </location>
</feature>
<dbReference type="Gene3D" id="3.40.50.300">
    <property type="entry name" value="P-loop containing nucleotide triphosphate hydrolases"/>
    <property type="match status" value="1"/>
</dbReference>
<evidence type="ECO:0000313" key="4">
    <source>
        <dbReference type="Proteomes" id="UP001313282"/>
    </source>
</evidence>
<dbReference type="InterPro" id="IPR027417">
    <property type="entry name" value="P-loop_NTPase"/>
</dbReference>
<protein>
    <recommendedName>
        <fullName evidence="5">Prion-inhibition and propagation HeLo domain-containing protein</fullName>
    </recommendedName>
</protein>
<evidence type="ECO:0000313" key="3">
    <source>
        <dbReference type="EMBL" id="KAK6337134.1"/>
    </source>
</evidence>
<dbReference type="SUPFAM" id="SSF52540">
    <property type="entry name" value="P-loop containing nucleoside triphosphate hydrolases"/>
    <property type="match status" value="1"/>
</dbReference>
<evidence type="ECO:0008006" key="5">
    <source>
        <dbReference type="Google" id="ProtNLM"/>
    </source>
</evidence>
<dbReference type="InterPro" id="IPR056681">
    <property type="entry name" value="DUF7779"/>
</dbReference>
<dbReference type="PANTHER" id="PTHR35205">
    <property type="entry name" value="NB-ARC AND TPR DOMAIN PROTEIN"/>
    <property type="match status" value="1"/>
</dbReference>
<dbReference type="PANTHER" id="PTHR35205:SF1">
    <property type="entry name" value="ZU5 DOMAIN-CONTAINING PROTEIN"/>
    <property type="match status" value="1"/>
</dbReference>
<accession>A0AAN8RG70</accession>
<sequence length="1015" mass="115061">MSGFEIAGIALAGPAVVVQLIKTSVDGYRFFQETKLVGEEYQQLKLEVDIQKERYLAWIRKLSNRGGDLSKLIDPTTRQYELVLTILAMLVSLFAEVDQFNHRYDRTETKKVSEPSTAASSIAERPQKKVQNHVIRKSLGSAKLKFNRLWKNEATGPTLGNSSPLIDNCASETGQTDGPKALTRQDIGVVLEQELLPSAAKDDLDDLETRLRSLGETELTFRVPGLENRATQLATMAQQYQNALPIPQKYRWKLNDKEQLERFIRDLTKYVNHLHILTNDEFKKNKSIDTPIPWKEFSVPITLPFARLSPFYGREDILSEILETLKPEEGRQQLQSRKTIALHGMGGLGKSQIALEYAYRHAELYSTILWVDATNWNTINDSCTQILTAIIAHYAKKYRAKPKHMFANIAIDLKIPGQIDNTGQLSEDVQKSPWQVVRNWLAKNDNNCQWLLIADGLNDEEDSERLREVLPTGSQGHIIITSRVTLPDCTIIDIPLMDKDSGIRLMLGNKFDSASDAVKETVEKIVDLLGNLPLALAQAVAYINMRILDFSRYLERLKKDLDSLIDQIAPGYKNGVFSNWRLAVKALKKHHPDCVPLLRLCSFLSPHGVSEKLLAQGIETMPWLQNNQTRLDDAIDNLVKYGLAKRISTTPTSSSTAAVDSIWIHHLVQRWARNAIKNNEPIVDKLSPEDLQILHQNGLQDAIRLVGCSVACSDSDPGSDGWIYERENQVQLELCCTDYIPKCDFEGQATSAEQLGHLGRAIRKLADWKNRQGEYSTCFDLVKKATKILETAIVLDPDWESELLLVKRDEIELYAHARIKPDFDVPEYIMELHKRQEVVLGKNDRITLFSRALLGLYLIRAWKPLEARDILIDVLTKMEGVIPEEDVFHRVTISHLAASYLVLEDFEIALKQYTKSHTLHLKVKGGNLNTHLNIISLQNVGYCKLQLRDLEGGFGCFEEAIRASEVTYGPAHQKTIGYLYSLYEEYLGFNWIDKADVLLRKIEEAEDLRDGKSVS</sequence>
<dbReference type="InterPro" id="IPR029498">
    <property type="entry name" value="HeLo_dom"/>
</dbReference>
<dbReference type="Pfam" id="PF25000">
    <property type="entry name" value="DUF7779"/>
    <property type="match status" value="1"/>
</dbReference>
<name>A0AAN8RG70_9PEZI</name>
<organism evidence="3 4">
    <name type="scientific">Orbilia javanica</name>
    <dbReference type="NCBI Taxonomy" id="47235"/>
    <lineage>
        <taxon>Eukaryota</taxon>
        <taxon>Fungi</taxon>
        <taxon>Dikarya</taxon>
        <taxon>Ascomycota</taxon>
        <taxon>Pezizomycotina</taxon>
        <taxon>Orbiliomycetes</taxon>
        <taxon>Orbiliales</taxon>
        <taxon>Orbiliaceae</taxon>
        <taxon>Orbilia</taxon>
    </lineage>
</organism>
<keyword evidence="4" id="KW-1185">Reference proteome</keyword>
<dbReference type="Gene3D" id="1.20.120.1020">
    <property type="entry name" value="Prion-inhibition and propagation, HeLo domain"/>
    <property type="match status" value="2"/>
</dbReference>
<dbReference type="GO" id="GO:0043531">
    <property type="term" value="F:ADP binding"/>
    <property type="evidence" value="ECO:0007669"/>
    <property type="project" value="InterPro"/>
</dbReference>
<gene>
    <name evidence="3" type="ORF">TWF718_009918</name>
</gene>
<feature type="domain" description="Prion-inhibition and propagation HeLo" evidence="1">
    <location>
        <begin position="207"/>
        <end position="281"/>
    </location>
</feature>
<comment type="caution">
    <text evidence="3">The sequence shown here is derived from an EMBL/GenBank/DDBJ whole genome shotgun (WGS) entry which is preliminary data.</text>
</comment>
<evidence type="ECO:0000259" key="1">
    <source>
        <dbReference type="Pfam" id="PF14479"/>
    </source>
</evidence>
<dbReference type="InterPro" id="IPR011990">
    <property type="entry name" value="TPR-like_helical_dom_sf"/>
</dbReference>
<dbReference type="AlphaFoldDB" id="A0AAN8RG70"/>
<dbReference type="InterPro" id="IPR038305">
    <property type="entry name" value="HeLo_sf"/>
</dbReference>
<feature type="domain" description="DUF7779" evidence="2">
    <location>
        <begin position="586"/>
        <end position="679"/>
    </location>
</feature>